<sequence length="40" mass="4537">MSARHSVVICMIIPSAMRLKIFFLPIMNGRLSALWEDTTS</sequence>
<keyword evidence="1" id="KW-1133">Transmembrane helix</keyword>
<reference evidence="2" key="1">
    <citation type="journal article" date="2012" name="PLoS ONE">
        <title>Gene sets for utilization of primary and secondary nutrition supplies in the distal gut of endangered iberian lynx.</title>
        <authorList>
            <person name="Alcaide M."/>
            <person name="Messina E."/>
            <person name="Richter M."/>
            <person name="Bargiela R."/>
            <person name="Peplies J."/>
            <person name="Huws S.A."/>
            <person name="Newbold C.J."/>
            <person name="Golyshin P.N."/>
            <person name="Simon M.A."/>
            <person name="Lopez G."/>
            <person name="Yakimov M.M."/>
            <person name="Ferrer M."/>
        </authorList>
    </citation>
    <scope>NUCLEOTIDE SEQUENCE</scope>
</reference>
<gene>
    <name evidence="2" type="ORF">EVA_05433</name>
</gene>
<accession>J9GGE7</accession>
<evidence type="ECO:0000313" key="2">
    <source>
        <dbReference type="EMBL" id="EJX06457.1"/>
    </source>
</evidence>
<keyword evidence="1" id="KW-0812">Transmembrane</keyword>
<name>J9GGE7_9ZZZZ</name>
<proteinExistence type="predicted"/>
<dbReference type="EMBL" id="AMCI01001153">
    <property type="protein sequence ID" value="EJX06457.1"/>
    <property type="molecule type" value="Genomic_DNA"/>
</dbReference>
<evidence type="ECO:0000256" key="1">
    <source>
        <dbReference type="SAM" id="Phobius"/>
    </source>
</evidence>
<keyword evidence="1" id="KW-0472">Membrane</keyword>
<protein>
    <submittedName>
        <fullName evidence="2">Uncharacterized protein</fullName>
    </submittedName>
</protein>
<feature type="transmembrane region" description="Helical" evidence="1">
    <location>
        <begin position="7"/>
        <end position="27"/>
    </location>
</feature>
<comment type="caution">
    <text evidence="2">The sequence shown here is derived from an EMBL/GenBank/DDBJ whole genome shotgun (WGS) entry which is preliminary data.</text>
</comment>
<organism evidence="2">
    <name type="scientific">gut metagenome</name>
    <dbReference type="NCBI Taxonomy" id="749906"/>
    <lineage>
        <taxon>unclassified sequences</taxon>
        <taxon>metagenomes</taxon>
        <taxon>organismal metagenomes</taxon>
    </lineage>
</organism>
<dbReference type="AlphaFoldDB" id="J9GGE7"/>